<dbReference type="STRING" id="349215.A11S_1554"/>
<dbReference type="GO" id="GO:0016054">
    <property type="term" value="P:organic acid catabolic process"/>
    <property type="evidence" value="ECO:0007669"/>
    <property type="project" value="UniProtKB-ARBA"/>
</dbReference>
<organism evidence="7 8">
    <name type="scientific">Micavibrio aeruginosavorus EPB</name>
    <dbReference type="NCBI Taxonomy" id="349215"/>
    <lineage>
        <taxon>Bacteria</taxon>
        <taxon>Pseudomonadati</taxon>
        <taxon>Bdellovibrionota</taxon>
        <taxon>Bdellovibrionia</taxon>
        <taxon>Bdellovibrionales</taxon>
        <taxon>Pseudobdellovibrionaceae</taxon>
        <taxon>Micavibrio</taxon>
    </lineage>
</organism>
<dbReference type="PROSITE" id="PS00895">
    <property type="entry name" value="3_HYDROXYISOBUT_DH"/>
    <property type="match status" value="1"/>
</dbReference>
<evidence type="ECO:0000313" key="8">
    <source>
        <dbReference type="Proteomes" id="UP000011932"/>
    </source>
</evidence>
<dbReference type="PANTHER" id="PTHR43060">
    <property type="entry name" value="3-HYDROXYISOBUTYRATE DEHYDROGENASE-LIKE 1, MITOCHONDRIAL-RELATED"/>
    <property type="match status" value="1"/>
</dbReference>
<dbReference type="Gene3D" id="1.10.1040.10">
    <property type="entry name" value="N-(1-d-carboxylethyl)-l-norvaline Dehydrogenase, domain 2"/>
    <property type="match status" value="1"/>
</dbReference>
<feature type="domain" description="6-phosphogluconate dehydrogenase NADP-binding" evidence="5">
    <location>
        <begin position="3"/>
        <end position="158"/>
    </location>
</feature>
<dbReference type="Proteomes" id="UP000011932">
    <property type="component" value="Chromosome"/>
</dbReference>
<dbReference type="EMBL" id="CP003538">
    <property type="protein sequence ID" value="AGH98359.1"/>
    <property type="molecule type" value="Genomic_DNA"/>
</dbReference>
<dbReference type="InterPro" id="IPR006115">
    <property type="entry name" value="6PGDH_NADP-bd"/>
</dbReference>
<dbReference type="InterPro" id="IPR015815">
    <property type="entry name" value="HIBADH-related"/>
</dbReference>
<gene>
    <name evidence="7" type="ORF">A11S_1554</name>
</gene>
<dbReference type="HOGENOM" id="CLU_035117_1_0_5"/>
<dbReference type="RefSeq" id="WP_015467892.1">
    <property type="nucleotide sequence ID" value="NC_020812.1"/>
</dbReference>
<dbReference type="GO" id="GO:0008679">
    <property type="term" value="F:2-hydroxy-3-oxopropionate reductase activity"/>
    <property type="evidence" value="ECO:0007669"/>
    <property type="project" value="UniProtKB-EC"/>
</dbReference>
<reference evidence="7 8" key="1">
    <citation type="journal article" date="2013" name="ISME J.">
        <title>By their genes ye shall know them: genomic signatures of predatory bacteria.</title>
        <authorList>
            <person name="Pasternak Z."/>
            <person name="Pietrokovski S."/>
            <person name="Rotem O."/>
            <person name="Gophna U."/>
            <person name="Lurie-Weinberger M.N."/>
            <person name="Jurkevitch E."/>
        </authorList>
    </citation>
    <scope>NUCLEOTIDE SEQUENCE [LARGE SCALE GENOMIC DNA]</scope>
    <source>
        <strain evidence="7">EPB</strain>
    </source>
</reference>
<dbReference type="PATRIC" id="fig|349215.9.peg.1500"/>
<dbReference type="InterPro" id="IPR029154">
    <property type="entry name" value="HIBADH-like_NADP-bd"/>
</dbReference>
<keyword evidence="3" id="KW-0520">NAD</keyword>
<dbReference type="PANTHER" id="PTHR43060:SF15">
    <property type="entry name" value="3-HYDROXYISOBUTYRATE DEHYDROGENASE-LIKE 1, MITOCHONDRIAL-RELATED"/>
    <property type="match status" value="1"/>
</dbReference>
<evidence type="ECO:0000313" key="7">
    <source>
        <dbReference type="EMBL" id="AGH98359.1"/>
    </source>
</evidence>
<dbReference type="Gene3D" id="3.40.50.720">
    <property type="entry name" value="NAD(P)-binding Rossmann-like Domain"/>
    <property type="match status" value="1"/>
</dbReference>
<dbReference type="InterPro" id="IPR013328">
    <property type="entry name" value="6PGD_dom2"/>
</dbReference>
<dbReference type="Pfam" id="PF03446">
    <property type="entry name" value="NAD_binding_2"/>
    <property type="match status" value="1"/>
</dbReference>
<dbReference type="SUPFAM" id="SSF51735">
    <property type="entry name" value="NAD(P)-binding Rossmann-fold domains"/>
    <property type="match status" value="1"/>
</dbReference>
<proteinExistence type="inferred from homology"/>
<evidence type="ECO:0000256" key="4">
    <source>
        <dbReference type="PIRSR" id="PIRSR000103-1"/>
    </source>
</evidence>
<sequence>MQKISFLGLGVMGYPMAGHLAKKSGADVTVYNRSVAKADQWLGEYQGRKALTPADAARDADLICLCVGNDDDLRQVLTGENGVADTVKAGAIIVDHTTVSADVSREMAAFFADKGVTFLDCPVSGGQAGAVNGVLTIMCGGDRTAYDKVAPILKAVYAREIRHMGPSGTGQLTKMVNQMCIAGVLQGLAEGLSFGMKSGLDMDEVLAVISAGSAQSWQMENRGKTMVRDQFDFGFAVDWIYKDLGIALDEAKNNGANLPVTAQIREFYKELADQGHGRCDASVLIKRLVS</sequence>
<feature type="domain" description="3-hydroxyisobutyrate dehydrogenase-like NAD-binding" evidence="6">
    <location>
        <begin position="168"/>
        <end position="287"/>
    </location>
</feature>
<dbReference type="KEGG" id="man:A11S_1554"/>
<dbReference type="InterPro" id="IPR008927">
    <property type="entry name" value="6-PGluconate_DH-like_C_sf"/>
</dbReference>
<evidence type="ECO:0000259" key="6">
    <source>
        <dbReference type="Pfam" id="PF14833"/>
    </source>
</evidence>
<protein>
    <submittedName>
        <fullName evidence="7">2-hydroxy-3-oxopropionate reductase</fullName>
        <ecNumber evidence="7">1.1.1.60</ecNumber>
    </submittedName>
</protein>
<evidence type="ECO:0000256" key="3">
    <source>
        <dbReference type="ARBA" id="ARBA00023027"/>
    </source>
</evidence>
<accession>M4VYU7</accession>
<dbReference type="InterPro" id="IPR002204">
    <property type="entry name" value="3-OH-isobutyrate_DH-rel_CS"/>
</dbReference>
<dbReference type="AlphaFoldDB" id="M4VYU7"/>
<dbReference type="GO" id="GO:0050661">
    <property type="term" value="F:NADP binding"/>
    <property type="evidence" value="ECO:0007669"/>
    <property type="project" value="InterPro"/>
</dbReference>
<comment type="similarity">
    <text evidence="1">Belongs to the HIBADH-related family.</text>
</comment>
<dbReference type="EC" id="1.1.1.60" evidence="7"/>
<dbReference type="SUPFAM" id="SSF48179">
    <property type="entry name" value="6-phosphogluconate dehydrogenase C-terminal domain-like"/>
    <property type="match status" value="1"/>
</dbReference>
<dbReference type="PIRSF" id="PIRSF000103">
    <property type="entry name" value="HIBADH"/>
    <property type="match status" value="1"/>
</dbReference>
<dbReference type="GO" id="GO:0051287">
    <property type="term" value="F:NAD binding"/>
    <property type="evidence" value="ECO:0007669"/>
    <property type="project" value="InterPro"/>
</dbReference>
<evidence type="ECO:0000256" key="2">
    <source>
        <dbReference type="ARBA" id="ARBA00023002"/>
    </source>
</evidence>
<keyword evidence="2 7" id="KW-0560">Oxidoreductase</keyword>
<evidence type="ECO:0000256" key="1">
    <source>
        <dbReference type="ARBA" id="ARBA00009080"/>
    </source>
</evidence>
<name>M4VYU7_9BACT</name>
<evidence type="ECO:0000259" key="5">
    <source>
        <dbReference type="Pfam" id="PF03446"/>
    </source>
</evidence>
<dbReference type="InterPro" id="IPR036291">
    <property type="entry name" value="NAD(P)-bd_dom_sf"/>
</dbReference>
<feature type="active site" evidence="4">
    <location>
        <position position="174"/>
    </location>
</feature>
<dbReference type="OrthoDB" id="9812907at2"/>
<dbReference type="Pfam" id="PF14833">
    <property type="entry name" value="NAD_binding_11"/>
    <property type="match status" value="1"/>
</dbReference>